<dbReference type="KEGG" id="dvi:6623368"/>
<dbReference type="PROSITE" id="PS00233">
    <property type="entry name" value="CHIT_BIND_RR_1"/>
    <property type="match status" value="1"/>
</dbReference>
<evidence type="ECO:0000256" key="1">
    <source>
        <dbReference type="ARBA" id="ARBA00022460"/>
    </source>
</evidence>
<dbReference type="PRINTS" id="PR00947">
    <property type="entry name" value="CUTICLE"/>
</dbReference>
<dbReference type="InterPro" id="IPR000618">
    <property type="entry name" value="Insect_cuticle"/>
</dbReference>
<name>B4LHF5_DROVI</name>
<evidence type="ECO:0000313" key="5">
    <source>
        <dbReference type="EMBL" id="EDW68485.1"/>
    </source>
</evidence>
<keyword evidence="4" id="KW-0732">Signal</keyword>
<dbReference type="OrthoDB" id="7255276at2759"/>
<keyword evidence="6" id="KW-1185">Reference proteome</keyword>
<feature type="region of interest" description="Disordered" evidence="3">
    <location>
        <begin position="27"/>
        <end position="59"/>
    </location>
</feature>
<dbReference type="InParanoid" id="B4LHF5"/>
<dbReference type="AlphaFoldDB" id="B4LHF5"/>
<feature type="compositionally biased region" description="Basic and acidic residues" evidence="3">
    <location>
        <begin position="37"/>
        <end position="54"/>
    </location>
</feature>
<dbReference type="Proteomes" id="UP000008792">
    <property type="component" value="Unassembled WGS sequence"/>
</dbReference>
<organism evidence="5 6">
    <name type="scientific">Drosophila virilis</name>
    <name type="common">Fruit fly</name>
    <dbReference type="NCBI Taxonomy" id="7244"/>
    <lineage>
        <taxon>Eukaryota</taxon>
        <taxon>Metazoa</taxon>
        <taxon>Ecdysozoa</taxon>
        <taxon>Arthropoda</taxon>
        <taxon>Hexapoda</taxon>
        <taxon>Insecta</taxon>
        <taxon>Pterygota</taxon>
        <taxon>Neoptera</taxon>
        <taxon>Endopterygota</taxon>
        <taxon>Diptera</taxon>
        <taxon>Brachycera</taxon>
        <taxon>Muscomorpha</taxon>
        <taxon>Ephydroidea</taxon>
        <taxon>Drosophilidae</taxon>
        <taxon>Drosophila</taxon>
    </lineage>
</organism>
<accession>B4LHF5</accession>
<reference evidence="5 6" key="1">
    <citation type="journal article" date="2007" name="Nature">
        <title>Evolution of genes and genomes on the Drosophila phylogeny.</title>
        <authorList>
            <consortium name="Drosophila 12 Genomes Consortium"/>
            <person name="Clark A.G."/>
            <person name="Eisen M.B."/>
            <person name="Smith D.R."/>
            <person name="Bergman C.M."/>
            <person name="Oliver B."/>
            <person name="Markow T.A."/>
            <person name="Kaufman T.C."/>
            <person name="Kellis M."/>
            <person name="Gelbart W."/>
            <person name="Iyer V.N."/>
            <person name="Pollard D.A."/>
            <person name="Sackton T.B."/>
            <person name="Larracuente A.M."/>
            <person name="Singh N.D."/>
            <person name="Abad J.P."/>
            <person name="Abt D.N."/>
            <person name="Adryan B."/>
            <person name="Aguade M."/>
            <person name="Akashi H."/>
            <person name="Anderson W.W."/>
            <person name="Aquadro C.F."/>
            <person name="Ardell D.H."/>
            <person name="Arguello R."/>
            <person name="Artieri C.G."/>
            <person name="Barbash D.A."/>
            <person name="Barker D."/>
            <person name="Barsanti P."/>
            <person name="Batterham P."/>
            <person name="Batzoglou S."/>
            <person name="Begun D."/>
            <person name="Bhutkar A."/>
            <person name="Blanco E."/>
            <person name="Bosak S.A."/>
            <person name="Bradley R.K."/>
            <person name="Brand A.D."/>
            <person name="Brent M.R."/>
            <person name="Brooks A.N."/>
            <person name="Brown R.H."/>
            <person name="Butlin R.K."/>
            <person name="Caggese C."/>
            <person name="Calvi B.R."/>
            <person name="Bernardo de Carvalho A."/>
            <person name="Caspi A."/>
            <person name="Castrezana S."/>
            <person name="Celniker S.E."/>
            <person name="Chang J.L."/>
            <person name="Chapple C."/>
            <person name="Chatterji S."/>
            <person name="Chinwalla A."/>
            <person name="Civetta A."/>
            <person name="Clifton S.W."/>
            <person name="Comeron J.M."/>
            <person name="Costello J.C."/>
            <person name="Coyne J.A."/>
            <person name="Daub J."/>
            <person name="David R.G."/>
            <person name="Delcher A.L."/>
            <person name="Delehaunty K."/>
            <person name="Do C.B."/>
            <person name="Ebling H."/>
            <person name="Edwards K."/>
            <person name="Eickbush T."/>
            <person name="Evans J.D."/>
            <person name="Filipski A."/>
            <person name="Findeiss S."/>
            <person name="Freyhult E."/>
            <person name="Fulton L."/>
            <person name="Fulton R."/>
            <person name="Garcia A.C."/>
            <person name="Gardiner A."/>
            <person name="Garfield D.A."/>
            <person name="Garvin B.E."/>
            <person name="Gibson G."/>
            <person name="Gilbert D."/>
            <person name="Gnerre S."/>
            <person name="Godfrey J."/>
            <person name="Good R."/>
            <person name="Gotea V."/>
            <person name="Gravely B."/>
            <person name="Greenberg A.J."/>
            <person name="Griffiths-Jones S."/>
            <person name="Gross S."/>
            <person name="Guigo R."/>
            <person name="Gustafson E.A."/>
            <person name="Haerty W."/>
            <person name="Hahn M.W."/>
            <person name="Halligan D.L."/>
            <person name="Halpern A.L."/>
            <person name="Halter G.M."/>
            <person name="Han M.V."/>
            <person name="Heger A."/>
            <person name="Hillier L."/>
            <person name="Hinrichs A.S."/>
            <person name="Holmes I."/>
            <person name="Hoskins R.A."/>
            <person name="Hubisz M.J."/>
            <person name="Hultmark D."/>
            <person name="Huntley M.A."/>
            <person name="Jaffe D.B."/>
            <person name="Jagadeeshan S."/>
            <person name="Jeck W.R."/>
            <person name="Johnson J."/>
            <person name="Jones C.D."/>
            <person name="Jordan W.C."/>
            <person name="Karpen G.H."/>
            <person name="Kataoka E."/>
            <person name="Keightley P.D."/>
            <person name="Kheradpour P."/>
            <person name="Kirkness E.F."/>
            <person name="Koerich L.B."/>
            <person name="Kristiansen K."/>
            <person name="Kudrna D."/>
            <person name="Kulathinal R.J."/>
            <person name="Kumar S."/>
            <person name="Kwok R."/>
            <person name="Lander E."/>
            <person name="Langley C.H."/>
            <person name="Lapoint R."/>
            <person name="Lazzaro B.P."/>
            <person name="Lee S.J."/>
            <person name="Levesque L."/>
            <person name="Li R."/>
            <person name="Lin C.F."/>
            <person name="Lin M.F."/>
            <person name="Lindblad-Toh K."/>
            <person name="Llopart A."/>
            <person name="Long M."/>
            <person name="Low L."/>
            <person name="Lozovsky E."/>
            <person name="Lu J."/>
            <person name="Luo M."/>
            <person name="Machado C.A."/>
            <person name="Makalowski W."/>
            <person name="Marzo M."/>
            <person name="Matsuda M."/>
            <person name="Matzkin L."/>
            <person name="McAllister B."/>
            <person name="McBride C.S."/>
            <person name="McKernan B."/>
            <person name="McKernan K."/>
            <person name="Mendez-Lago M."/>
            <person name="Minx P."/>
            <person name="Mollenhauer M.U."/>
            <person name="Montooth K."/>
            <person name="Mount S.M."/>
            <person name="Mu X."/>
            <person name="Myers E."/>
            <person name="Negre B."/>
            <person name="Newfeld S."/>
            <person name="Nielsen R."/>
            <person name="Noor M.A."/>
            <person name="O'Grady P."/>
            <person name="Pachter L."/>
            <person name="Papaceit M."/>
            <person name="Parisi M.J."/>
            <person name="Parisi M."/>
            <person name="Parts L."/>
            <person name="Pedersen J.S."/>
            <person name="Pesole G."/>
            <person name="Phillippy A.M."/>
            <person name="Ponting C.P."/>
            <person name="Pop M."/>
            <person name="Porcelli D."/>
            <person name="Powell J.R."/>
            <person name="Prohaska S."/>
            <person name="Pruitt K."/>
            <person name="Puig M."/>
            <person name="Quesneville H."/>
            <person name="Ram K.R."/>
            <person name="Rand D."/>
            <person name="Rasmussen M.D."/>
            <person name="Reed L.K."/>
            <person name="Reenan R."/>
            <person name="Reily A."/>
            <person name="Remington K.A."/>
            <person name="Rieger T.T."/>
            <person name="Ritchie M.G."/>
            <person name="Robin C."/>
            <person name="Rogers Y.H."/>
            <person name="Rohde C."/>
            <person name="Rozas J."/>
            <person name="Rubenfield M.J."/>
            <person name="Ruiz A."/>
            <person name="Russo S."/>
            <person name="Salzberg S.L."/>
            <person name="Sanchez-Gracia A."/>
            <person name="Saranga D.J."/>
            <person name="Sato H."/>
            <person name="Schaeffer S.W."/>
            <person name="Schatz M.C."/>
            <person name="Schlenke T."/>
            <person name="Schwartz R."/>
            <person name="Segarra C."/>
            <person name="Singh R.S."/>
            <person name="Sirot L."/>
            <person name="Sirota M."/>
            <person name="Sisneros N.B."/>
            <person name="Smith C.D."/>
            <person name="Smith T.F."/>
            <person name="Spieth J."/>
            <person name="Stage D.E."/>
            <person name="Stark A."/>
            <person name="Stephan W."/>
            <person name="Strausberg R.L."/>
            <person name="Strempel S."/>
            <person name="Sturgill D."/>
            <person name="Sutton G."/>
            <person name="Sutton G.G."/>
            <person name="Tao W."/>
            <person name="Teichmann S."/>
            <person name="Tobari Y.N."/>
            <person name="Tomimura Y."/>
            <person name="Tsolas J.M."/>
            <person name="Valente V.L."/>
            <person name="Venter E."/>
            <person name="Venter J.C."/>
            <person name="Vicario S."/>
            <person name="Vieira F.G."/>
            <person name="Vilella A.J."/>
            <person name="Villasante A."/>
            <person name="Walenz B."/>
            <person name="Wang J."/>
            <person name="Wasserman M."/>
            <person name="Watts T."/>
            <person name="Wilson D."/>
            <person name="Wilson R.K."/>
            <person name="Wing R.A."/>
            <person name="Wolfner M.F."/>
            <person name="Wong A."/>
            <person name="Wong G.K."/>
            <person name="Wu C.I."/>
            <person name="Wu G."/>
            <person name="Yamamoto D."/>
            <person name="Yang H.P."/>
            <person name="Yang S.P."/>
            <person name="Yorke J.A."/>
            <person name="Yoshida K."/>
            <person name="Zdobnov E."/>
            <person name="Zhang P."/>
            <person name="Zhang Y."/>
            <person name="Zimin A.V."/>
            <person name="Baldwin J."/>
            <person name="Abdouelleil A."/>
            <person name="Abdulkadir J."/>
            <person name="Abebe A."/>
            <person name="Abera B."/>
            <person name="Abreu J."/>
            <person name="Acer S.C."/>
            <person name="Aftuck L."/>
            <person name="Alexander A."/>
            <person name="An P."/>
            <person name="Anderson E."/>
            <person name="Anderson S."/>
            <person name="Arachi H."/>
            <person name="Azer M."/>
            <person name="Bachantsang P."/>
            <person name="Barry A."/>
            <person name="Bayul T."/>
            <person name="Berlin A."/>
            <person name="Bessette D."/>
            <person name="Bloom T."/>
            <person name="Blye J."/>
            <person name="Boguslavskiy L."/>
            <person name="Bonnet C."/>
            <person name="Boukhgalter B."/>
            <person name="Bourzgui I."/>
            <person name="Brown A."/>
            <person name="Cahill P."/>
            <person name="Channer S."/>
            <person name="Cheshatsang Y."/>
            <person name="Chuda L."/>
            <person name="Citroen M."/>
            <person name="Collymore A."/>
            <person name="Cooke P."/>
            <person name="Costello M."/>
            <person name="D'Aco K."/>
            <person name="Daza R."/>
            <person name="De Haan G."/>
            <person name="DeGray S."/>
            <person name="DeMaso C."/>
            <person name="Dhargay N."/>
            <person name="Dooley K."/>
            <person name="Dooley E."/>
            <person name="Doricent M."/>
            <person name="Dorje P."/>
            <person name="Dorjee K."/>
            <person name="Dupes A."/>
            <person name="Elong R."/>
            <person name="Falk J."/>
            <person name="Farina A."/>
            <person name="Faro S."/>
            <person name="Ferguson D."/>
            <person name="Fisher S."/>
            <person name="Foley C.D."/>
            <person name="Franke A."/>
            <person name="Friedrich D."/>
            <person name="Gadbois L."/>
            <person name="Gearin G."/>
            <person name="Gearin C.R."/>
            <person name="Giannoukos G."/>
            <person name="Goode T."/>
            <person name="Graham J."/>
            <person name="Grandbois E."/>
            <person name="Grewal S."/>
            <person name="Gyaltsen K."/>
            <person name="Hafez N."/>
            <person name="Hagos B."/>
            <person name="Hall J."/>
            <person name="Henson C."/>
            <person name="Hollinger A."/>
            <person name="Honan T."/>
            <person name="Huard M.D."/>
            <person name="Hughes L."/>
            <person name="Hurhula B."/>
            <person name="Husby M.E."/>
            <person name="Kamat A."/>
            <person name="Kanga B."/>
            <person name="Kashin S."/>
            <person name="Khazanovich D."/>
            <person name="Kisner P."/>
            <person name="Lance K."/>
            <person name="Lara M."/>
            <person name="Lee W."/>
            <person name="Lennon N."/>
            <person name="Letendre F."/>
            <person name="LeVine R."/>
            <person name="Lipovsky A."/>
            <person name="Liu X."/>
            <person name="Liu J."/>
            <person name="Liu S."/>
            <person name="Lokyitsang T."/>
            <person name="Lokyitsang Y."/>
            <person name="Lubonja R."/>
            <person name="Lui A."/>
            <person name="MacDonald P."/>
            <person name="Magnisalis V."/>
            <person name="Maru K."/>
            <person name="Matthews C."/>
            <person name="McCusker W."/>
            <person name="McDonough S."/>
            <person name="Mehta T."/>
            <person name="Meldrim J."/>
            <person name="Meneus L."/>
            <person name="Mihai O."/>
            <person name="Mihalev A."/>
            <person name="Mihova T."/>
            <person name="Mittelman R."/>
            <person name="Mlenga V."/>
            <person name="Montmayeur A."/>
            <person name="Mulrain L."/>
            <person name="Navidi A."/>
            <person name="Naylor J."/>
            <person name="Negash T."/>
            <person name="Nguyen T."/>
            <person name="Nguyen N."/>
            <person name="Nicol R."/>
            <person name="Norbu C."/>
            <person name="Norbu N."/>
            <person name="Novod N."/>
            <person name="O'Neill B."/>
            <person name="Osman S."/>
            <person name="Markiewicz E."/>
            <person name="Oyono O.L."/>
            <person name="Patti C."/>
            <person name="Phunkhang P."/>
            <person name="Pierre F."/>
            <person name="Priest M."/>
            <person name="Raghuraman S."/>
            <person name="Rege F."/>
            <person name="Reyes R."/>
            <person name="Rise C."/>
            <person name="Rogov P."/>
            <person name="Ross K."/>
            <person name="Ryan E."/>
            <person name="Settipalli S."/>
            <person name="Shea T."/>
            <person name="Sherpa N."/>
            <person name="Shi L."/>
            <person name="Shih D."/>
            <person name="Sparrow T."/>
            <person name="Spaulding J."/>
            <person name="Stalker J."/>
            <person name="Stange-Thomann N."/>
            <person name="Stavropoulos S."/>
            <person name="Stone C."/>
            <person name="Strader C."/>
            <person name="Tesfaye S."/>
            <person name="Thomson T."/>
            <person name="Thoulutsang Y."/>
            <person name="Thoulutsang D."/>
            <person name="Topham K."/>
            <person name="Topping I."/>
            <person name="Tsamla T."/>
            <person name="Vassiliev H."/>
            <person name="Vo A."/>
            <person name="Wangchuk T."/>
            <person name="Wangdi T."/>
            <person name="Weiand M."/>
            <person name="Wilkinson J."/>
            <person name="Wilson A."/>
            <person name="Yadav S."/>
            <person name="Young G."/>
            <person name="Yu Q."/>
            <person name="Zembek L."/>
            <person name="Zhong D."/>
            <person name="Zimmer A."/>
            <person name="Zwirko Z."/>
            <person name="Jaffe D.B."/>
            <person name="Alvarez P."/>
            <person name="Brockman W."/>
            <person name="Butler J."/>
            <person name="Chin C."/>
            <person name="Gnerre S."/>
            <person name="Grabherr M."/>
            <person name="Kleber M."/>
            <person name="Mauceli E."/>
            <person name="MacCallum I."/>
        </authorList>
    </citation>
    <scope>NUCLEOTIDE SEQUENCE [LARGE SCALE GENOMIC DNA]</scope>
    <source>
        <strain evidence="6">Tucson 15010-1051.87</strain>
    </source>
</reference>
<evidence type="ECO:0000256" key="3">
    <source>
        <dbReference type="SAM" id="MobiDB-lite"/>
    </source>
</evidence>
<dbReference type="STRING" id="7244.B4LHF5"/>
<evidence type="ECO:0000256" key="4">
    <source>
        <dbReference type="SAM" id="SignalP"/>
    </source>
</evidence>
<dbReference type="HOGENOM" id="CLU_065450_7_3_1"/>
<dbReference type="eggNOG" id="ENOG502ST8A">
    <property type="taxonomic scope" value="Eukaryota"/>
</dbReference>
<feature type="signal peptide" evidence="4">
    <location>
        <begin position="1"/>
        <end position="17"/>
    </location>
</feature>
<evidence type="ECO:0000256" key="2">
    <source>
        <dbReference type="PROSITE-ProRule" id="PRU00497"/>
    </source>
</evidence>
<sequence length="102" mass="10672">MKCAVVFLCLCLALSAAAPANDATIVSQSSDVQPDGYKLELETSDGTKRTEEGILKNPGTDNEALAVKGAFSYVGDDGVTYSVSYVADENGFQPEGAHIPRA</sequence>
<protein>
    <submittedName>
        <fullName evidence="5">Uncharacterized protein</fullName>
    </submittedName>
</protein>
<dbReference type="PANTHER" id="PTHR10380:SF218">
    <property type="entry name" value="ADULT CUTICLE PROTEIN 65AA-RELATED"/>
    <property type="match status" value="1"/>
</dbReference>
<dbReference type="PhylomeDB" id="B4LHF5"/>
<dbReference type="PANTHER" id="PTHR10380">
    <property type="entry name" value="CUTICLE PROTEIN"/>
    <property type="match status" value="1"/>
</dbReference>
<dbReference type="PROSITE" id="PS51155">
    <property type="entry name" value="CHIT_BIND_RR_2"/>
    <property type="match status" value="1"/>
</dbReference>
<dbReference type="GO" id="GO:0008010">
    <property type="term" value="F:structural constituent of chitin-based larval cuticle"/>
    <property type="evidence" value="ECO:0007669"/>
    <property type="project" value="TreeGrafter"/>
</dbReference>
<dbReference type="InterPro" id="IPR031311">
    <property type="entry name" value="CHIT_BIND_RR_consensus"/>
</dbReference>
<proteinExistence type="predicted"/>
<keyword evidence="1 2" id="KW-0193">Cuticle</keyword>
<dbReference type="GO" id="GO:0062129">
    <property type="term" value="C:chitin-based extracellular matrix"/>
    <property type="evidence" value="ECO:0007669"/>
    <property type="project" value="TreeGrafter"/>
</dbReference>
<dbReference type="Pfam" id="PF00379">
    <property type="entry name" value="Chitin_bind_4"/>
    <property type="match status" value="1"/>
</dbReference>
<gene>
    <name evidence="5" type="primary">Dvir\GJ12742</name>
    <name evidence="5" type="ORF">Dvir_GJ12742</name>
</gene>
<dbReference type="InterPro" id="IPR050468">
    <property type="entry name" value="Cuticle_Struct_Prot"/>
</dbReference>
<dbReference type="EMBL" id="CH940647">
    <property type="protein sequence ID" value="EDW68485.1"/>
    <property type="molecule type" value="Genomic_DNA"/>
</dbReference>
<evidence type="ECO:0000313" key="6">
    <source>
        <dbReference type="Proteomes" id="UP000008792"/>
    </source>
</evidence>
<dbReference type="OMA" id="QGAHIPH"/>
<feature type="chain" id="PRO_5002813345" evidence="4">
    <location>
        <begin position="18"/>
        <end position="102"/>
    </location>
</feature>